<feature type="region of interest" description="Disordered" evidence="1">
    <location>
        <begin position="1"/>
        <end position="32"/>
    </location>
</feature>
<dbReference type="EMBL" id="AP022595">
    <property type="protein sequence ID" value="BBY57029.1"/>
    <property type="molecule type" value="Genomic_DNA"/>
</dbReference>
<reference evidence="2 3" key="1">
    <citation type="journal article" date="2019" name="Emerg. Microbes Infect.">
        <title>Comprehensive subspecies identification of 175 nontuberculous mycobacteria species based on 7547 genomic profiles.</title>
        <authorList>
            <person name="Matsumoto Y."/>
            <person name="Kinjo T."/>
            <person name="Motooka D."/>
            <person name="Nabeya D."/>
            <person name="Jung N."/>
            <person name="Uechi K."/>
            <person name="Horii T."/>
            <person name="Iida T."/>
            <person name="Fujita J."/>
            <person name="Nakamura S."/>
        </authorList>
    </citation>
    <scope>NUCLEOTIDE SEQUENCE [LARGE SCALE GENOMIC DNA]</scope>
    <source>
        <strain evidence="2 3">JCM 30395</strain>
    </source>
</reference>
<feature type="compositionally biased region" description="Basic and acidic residues" evidence="1">
    <location>
        <begin position="13"/>
        <end position="32"/>
    </location>
</feature>
<evidence type="ECO:0000256" key="1">
    <source>
        <dbReference type="SAM" id="MobiDB-lite"/>
    </source>
</evidence>
<accession>A0A7I7SLD6</accession>
<gene>
    <name evidence="2" type="ORF">MSAR_01650</name>
</gene>
<evidence type="ECO:0000313" key="3">
    <source>
        <dbReference type="Proteomes" id="UP000466445"/>
    </source>
</evidence>
<protein>
    <submittedName>
        <fullName evidence="2">Uncharacterized protein</fullName>
    </submittedName>
</protein>
<organism evidence="2 3">
    <name type="scientific">Mycolicibacterium sarraceniae</name>
    <dbReference type="NCBI Taxonomy" id="1534348"/>
    <lineage>
        <taxon>Bacteria</taxon>
        <taxon>Bacillati</taxon>
        <taxon>Actinomycetota</taxon>
        <taxon>Actinomycetes</taxon>
        <taxon>Mycobacteriales</taxon>
        <taxon>Mycobacteriaceae</taxon>
        <taxon>Mycolicibacterium</taxon>
    </lineage>
</organism>
<proteinExistence type="predicted"/>
<dbReference type="RefSeq" id="WP_163694406.1">
    <property type="nucleotide sequence ID" value="NZ_AP022595.1"/>
</dbReference>
<name>A0A7I7SLD6_9MYCO</name>
<evidence type="ECO:0000313" key="2">
    <source>
        <dbReference type="EMBL" id="BBY57029.1"/>
    </source>
</evidence>
<dbReference type="AlphaFoldDB" id="A0A7I7SLD6"/>
<sequence>MDAADRVGAPVMSRRDAGGDSDRCGGDRLDDRGVMPFERRAAGTADDVAEQVTTLRQLCREAGRDRAGLHRAVALRQPNPAGAGRLAQLGVDELVLVASPPDDPAHAGDWVAELAADWQ</sequence>
<keyword evidence="3" id="KW-1185">Reference proteome</keyword>
<dbReference type="Proteomes" id="UP000466445">
    <property type="component" value="Chromosome"/>
</dbReference>
<dbReference type="KEGG" id="msar:MSAR_01650"/>